<name>A0A173XU92_9FIRM</name>
<proteinExistence type="predicted"/>
<gene>
    <name evidence="2" type="ORF">ERS852456_00177</name>
</gene>
<evidence type="ECO:0000259" key="1">
    <source>
        <dbReference type="Pfam" id="PF13614"/>
    </source>
</evidence>
<accession>A0A173XU92</accession>
<dbReference type="AlphaFoldDB" id="A0A173XU92"/>
<dbReference type="Gene3D" id="3.40.50.300">
    <property type="entry name" value="P-loop containing nucleotide triphosphate hydrolases"/>
    <property type="match status" value="1"/>
</dbReference>
<dbReference type="InterPro" id="IPR027417">
    <property type="entry name" value="P-loop_NTPase"/>
</dbReference>
<evidence type="ECO:0000313" key="3">
    <source>
        <dbReference type="Proteomes" id="UP000095787"/>
    </source>
</evidence>
<sequence length="352" mass="40041">MARPRVIVADTDESYVIPLQKKFAELFADKIDLEIITDKDYFNQLFSLSQHADILLVSDTLYNSGLKKHDIRHLMILSEHYEPGQTDELDICRLFKYTSVREIFNEITGRCKETLYAEQDAGKETKIILITSASGGVGKTSVAFGLCRCLERNYKKTLYVNADRLQSFQWMLENGEPIRDASVYAGLSGNLGNVYRIVRHVIRKEGFSYLPPFKAALMSLGIPYRVFALLAEAARKEQEYDYIVIDADSVFDEEKAALMQLADKILIVTKQTEYAVKATNELIQNVNRNNSDKYIFLCNDFKKEEENALLLPTAAHRFTVSEYIEHLPAYEMKGSGLPVQTPGLQKAAFLIM</sequence>
<dbReference type="Pfam" id="PF13614">
    <property type="entry name" value="AAA_31"/>
    <property type="match status" value="1"/>
</dbReference>
<feature type="domain" description="AAA" evidence="1">
    <location>
        <begin position="125"/>
        <end position="288"/>
    </location>
</feature>
<dbReference type="EMBL" id="CYZO01000002">
    <property type="protein sequence ID" value="CUN54486.1"/>
    <property type="molecule type" value="Genomic_DNA"/>
</dbReference>
<protein>
    <submittedName>
        <fullName evidence="2">Septum formation inhibitor-activating ATPase</fullName>
    </submittedName>
</protein>
<reference evidence="2 3" key="1">
    <citation type="submission" date="2015-09" db="EMBL/GenBank/DDBJ databases">
        <authorList>
            <consortium name="Pathogen Informatics"/>
        </authorList>
    </citation>
    <scope>NUCLEOTIDE SEQUENCE [LARGE SCALE GENOMIC DNA]</scope>
    <source>
        <strain evidence="2 3">2789STDY5834841</strain>
    </source>
</reference>
<dbReference type="Gene3D" id="3.40.50.10850">
    <property type="entry name" value="Ntrc-like two-domain protein"/>
    <property type="match status" value="1"/>
</dbReference>
<organism evidence="2 3">
    <name type="scientific">[Ruminococcus] torques</name>
    <dbReference type="NCBI Taxonomy" id="33039"/>
    <lineage>
        <taxon>Bacteria</taxon>
        <taxon>Bacillati</taxon>
        <taxon>Bacillota</taxon>
        <taxon>Clostridia</taxon>
        <taxon>Lachnospirales</taxon>
        <taxon>Lachnospiraceae</taxon>
        <taxon>Mediterraneibacter</taxon>
    </lineage>
</organism>
<dbReference type="InterPro" id="IPR025669">
    <property type="entry name" value="AAA_dom"/>
</dbReference>
<dbReference type="PANTHER" id="PTHR13696">
    <property type="entry name" value="P-LOOP CONTAINING NUCLEOSIDE TRIPHOSPHATE HYDROLASE"/>
    <property type="match status" value="1"/>
</dbReference>
<dbReference type="PANTHER" id="PTHR13696:SF52">
    <property type="entry name" value="PARA FAMILY PROTEIN CT_582"/>
    <property type="match status" value="1"/>
</dbReference>
<dbReference type="Proteomes" id="UP000095787">
    <property type="component" value="Unassembled WGS sequence"/>
</dbReference>
<dbReference type="RefSeq" id="WP_055158689.1">
    <property type="nucleotide sequence ID" value="NZ_CYZO01000002.1"/>
</dbReference>
<dbReference type="InterPro" id="IPR050678">
    <property type="entry name" value="DNA_Partitioning_ATPase"/>
</dbReference>
<evidence type="ECO:0000313" key="2">
    <source>
        <dbReference type="EMBL" id="CUN54486.1"/>
    </source>
</evidence>
<dbReference type="SUPFAM" id="SSF52540">
    <property type="entry name" value="P-loop containing nucleoside triphosphate hydrolases"/>
    <property type="match status" value="1"/>
</dbReference>